<dbReference type="PROSITE" id="PS00584">
    <property type="entry name" value="PFKB_KINASES_2"/>
    <property type="match status" value="1"/>
</dbReference>
<dbReference type="InterPro" id="IPR002173">
    <property type="entry name" value="Carboh/pur_kinase_PfkB_CS"/>
</dbReference>
<dbReference type="GO" id="GO:0016301">
    <property type="term" value="F:kinase activity"/>
    <property type="evidence" value="ECO:0007669"/>
    <property type="project" value="UniProtKB-KW"/>
</dbReference>
<dbReference type="InterPro" id="IPR011611">
    <property type="entry name" value="PfkB_dom"/>
</dbReference>
<keyword evidence="3 5" id="KW-0418">Kinase</keyword>
<evidence type="ECO:0000256" key="1">
    <source>
        <dbReference type="ARBA" id="ARBA00010688"/>
    </source>
</evidence>
<keyword evidence="6" id="KW-1185">Reference proteome</keyword>
<keyword evidence="2" id="KW-0808">Transferase</keyword>
<feature type="domain" description="Carbohydrate kinase PfkB" evidence="4">
    <location>
        <begin position="2"/>
        <end position="295"/>
    </location>
</feature>
<evidence type="ECO:0000313" key="5">
    <source>
        <dbReference type="EMBL" id="MEK0085771.1"/>
    </source>
</evidence>
<accession>A0ABU8XXY8</accession>
<evidence type="ECO:0000256" key="3">
    <source>
        <dbReference type="ARBA" id="ARBA00022777"/>
    </source>
</evidence>
<dbReference type="SUPFAM" id="SSF53613">
    <property type="entry name" value="Ribokinase-like"/>
    <property type="match status" value="1"/>
</dbReference>
<dbReference type="PANTHER" id="PTHR43085">
    <property type="entry name" value="HEXOKINASE FAMILY MEMBER"/>
    <property type="match status" value="1"/>
</dbReference>
<dbReference type="PANTHER" id="PTHR43085:SF15">
    <property type="entry name" value="2-DEHYDRO-3-DEOXYGLUCONOKINASE"/>
    <property type="match status" value="1"/>
</dbReference>
<comment type="caution">
    <text evidence="5">The sequence shown here is derived from an EMBL/GenBank/DDBJ whole genome shotgun (WGS) entry which is preliminary data.</text>
</comment>
<reference evidence="5 6" key="1">
    <citation type="submission" date="2024-01" db="EMBL/GenBank/DDBJ databases">
        <title>Multi-omics insights into the function and evolution of sodium benzoate biodegradation pathways in Benzoatithermus flavus gen. nov., sp. nov. from hot spring.</title>
        <authorList>
            <person name="Hu C.-J."/>
            <person name="Li W.-J."/>
        </authorList>
    </citation>
    <scope>NUCLEOTIDE SEQUENCE [LARGE SCALE GENOMIC DNA]</scope>
    <source>
        <strain evidence="5 6">SYSU G07066</strain>
    </source>
</reference>
<sequence>MRVACIGECMIEFRELPDGLFTRGYGGDTLNTAVYLARLGVPVDYVTALGDDSWSEEMLAGWRGEGVGTDRVLRIPGRLPGLYVIQTDARGERRFSYWRDTAPARELFDRPETGALAEALLGYDLLYLSGISLSLYGPVGRARLHEALERARAHGVRIAFDTNFRPRGWPDPATAQAAFAAALASADFVLASTEDMRLLFGADRPPALMAHAGRAEIVLKLAEPACAVPAGRPEERIVRAGPVADVVDTTAAGDSFAAAYLAARLRGAAPAAAAAAGHRLAGAVVRHRGAIIPREAMPSDLTAPSPD</sequence>
<evidence type="ECO:0000256" key="2">
    <source>
        <dbReference type="ARBA" id="ARBA00022679"/>
    </source>
</evidence>
<protein>
    <submittedName>
        <fullName evidence="5">Sugar kinase</fullName>
    </submittedName>
</protein>
<dbReference type="Gene3D" id="3.40.1190.20">
    <property type="match status" value="1"/>
</dbReference>
<dbReference type="RefSeq" id="WP_418161621.1">
    <property type="nucleotide sequence ID" value="NZ_JBBLZC010000034.1"/>
</dbReference>
<evidence type="ECO:0000313" key="6">
    <source>
        <dbReference type="Proteomes" id="UP001375743"/>
    </source>
</evidence>
<dbReference type="EMBL" id="JBBLZC010000034">
    <property type="protein sequence ID" value="MEK0085771.1"/>
    <property type="molecule type" value="Genomic_DNA"/>
</dbReference>
<gene>
    <name evidence="5" type="ORF">U1T56_21670</name>
</gene>
<organism evidence="5 6">
    <name type="scientific">Benzoatithermus flavus</name>
    <dbReference type="NCBI Taxonomy" id="3108223"/>
    <lineage>
        <taxon>Bacteria</taxon>
        <taxon>Pseudomonadati</taxon>
        <taxon>Pseudomonadota</taxon>
        <taxon>Alphaproteobacteria</taxon>
        <taxon>Geminicoccales</taxon>
        <taxon>Geminicoccaceae</taxon>
        <taxon>Benzoatithermus</taxon>
    </lineage>
</organism>
<name>A0ABU8XXY8_9PROT</name>
<dbReference type="CDD" id="cd01166">
    <property type="entry name" value="KdgK"/>
    <property type="match status" value="1"/>
</dbReference>
<dbReference type="Proteomes" id="UP001375743">
    <property type="component" value="Unassembled WGS sequence"/>
</dbReference>
<evidence type="ECO:0000259" key="4">
    <source>
        <dbReference type="Pfam" id="PF00294"/>
    </source>
</evidence>
<dbReference type="InterPro" id="IPR050306">
    <property type="entry name" value="PfkB_Carbo_kinase"/>
</dbReference>
<dbReference type="InterPro" id="IPR029056">
    <property type="entry name" value="Ribokinase-like"/>
</dbReference>
<proteinExistence type="inferred from homology"/>
<comment type="similarity">
    <text evidence="1">Belongs to the carbohydrate kinase PfkB family.</text>
</comment>
<dbReference type="Pfam" id="PF00294">
    <property type="entry name" value="PfkB"/>
    <property type="match status" value="1"/>
</dbReference>